<name>A0A7R9UC84_9STRA</name>
<dbReference type="PANTHER" id="PTHR37327:SF1">
    <property type="entry name" value="MICROTUBULE INTERACTING AND TRANSPORT DOMAIN-CONTAINING PROTEIN"/>
    <property type="match status" value="1"/>
</dbReference>
<proteinExistence type="predicted"/>
<gene>
    <name evidence="2" type="ORF">PPYR1160_LOCUS10906</name>
</gene>
<sequence length="328" mass="36157">MPGQVERRPYWRMRVVRESILNGRRLTPHVFVPREVWVQIGYKAAGLTHKQEAIIRTTEEIARSVSPYADAENLELNVSALLAVKQLRGALHDIQETLHTKFAHIPAPPEEAEGDEDDDDDDDEGDEEAKDAAQAEPPVVAAPAATTETDSFSRLGISRASISGLSSKLRSAVGAAYTMGVTMASGAAAVAHTTRERLAAAVPSHTTVSEMEDFKTYLCELCEKSQVLDTWLLACEKRLLQSDSVESDTFDDKGILLQIRGELCAISTFMEDVMNEVIFREMNALLARYVNKVCKSFASMYFDEVFAEEDSPVLTFTSDTSRSATGNE</sequence>
<accession>A0A7R9UC84</accession>
<dbReference type="PANTHER" id="PTHR37327">
    <property type="entry name" value="CHROMOSOME 1, WHOLE GENOME SHOTGUN SEQUENCE"/>
    <property type="match status" value="1"/>
</dbReference>
<evidence type="ECO:0000256" key="1">
    <source>
        <dbReference type="SAM" id="MobiDB-lite"/>
    </source>
</evidence>
<feature type="region of interest" description="Disordered" evidence="1">
    <location>
        <begin position="101"/>
        <end position="147"/>
    </location>
</feature>
<dbReference type="AlphaFoldDB" id="A0A7R9UC84"/>
<reference evidence="2" key="1">
    <citation type="submission" date="2021-01" db="EMBL/GenBank/DDBJ databases">
        <authorList>
            <person name="Corre E."/>
            <person name="Pelletier E."/>
            <person name="Niang G."/>
            <person name="Scheremetjew M."/>
            <person name="Finn R."/>
            <person name="Kale V."/>
            <person name="Holt S."/>
            <person name="Cochrane G."/>
            <person name="Meng A."/>
            <person name="Brown T."/>
            <person name="Cohen L."/>
        </authorList>
    </citation>
    <scope>NUCLEOTIDE SEQUENCE</scope>
    <source>
        <strain evidence="2">CCMP2078</strain>
    </source>
</reference>
<protein>
    <submittedName>
        <fullName evidence="2">Uncharacterized protein</fullName>
    </submittedName>
</protein>
<evidence type="ECO:0000313" key="2">
    <source>
        <dbReference type="EMBL" id="CAD8261404.1"/>
    </source>
</evidence>
<feature type="compositionally biased region" description="Low complexity" evidence="1">
    <location>
        <begin position="132"/>
        <end position="147"/>
    </location>
</feature>
<dbReference type="EMBL" id="HBEA01014260">
    <property type="protein sequence ID" value="CAD8261404.1"/>
    <property type="molecule type" value="Transcribed_RNA"/>
</dbReference>
<organism evidence="2">
    <name type="scientific">Pinguiococcus pyrenoidosus</name>
    <dbReference type="NCBI Taxonomy" id="172671"/>
    <lineage>
        <taxon>Eukaryota</taxon>
        <taxon>Sar</taxon>
        <taxon>Stramenopiles</taxon>
        <taxon>Ochrophyta</taxon>
        <taxon>Pinguiophyceae</taxon>
        <taxon>Pinguiochrysidales</taxon>
        <taxon>Pinguiochrysidaceae</taxon>
        <taxon>Pinguiococcus</taxon>
    </lineage>
</organism>
<feature type="compositionally biased region" description="Acidic residues" evidence="1">
    <location>
        <begin position="110"/>
        <end position="129"/>
    </location>
</feature>